<gene>
    <name evidence="2" type="ORF">LCGC14_1666960</name>
</gene>
<proteinExistence type="predicted"/>
<accession>A0A0F9HT32</accession>
<sequence>MKWELSLLKTVFYGGAIYGSVMILIDGEFVFPLPVLVARAIASLYLLIGVPYLLTDWYRRRSKEEWK</sequence>
<evidence type="ECO:0000313" key="2">
    <source>
        <dbReference type="EMBL" id="KKM18312.1"/>
    </source>
</evidence>
<keyword evidence="1" id="KW-0472">Membrane</keyword>
<comment type="caution">
    <text evidence="2">The sequence shown here is derived from an EMBL/GenBank/DDBJ whole genome shotgun (WGS) entry which is preliminary data.</text>
</comment>
<protein>
    <submittedName>
        <fullName evidence="2">Uncharacterized protein</fullName>
    </submittedName>
</protein>
<name>A0A0F9HT32_9ZZZZ</name>
<dbReference type="AlphaFoldDB" id="A0A0F9HT32"/>
<organism evidence="2">
    <name type="scientific">marine sediment metagenome</name>
    <dbReference type="NCBI Taxonomy" id="412755"/>
    <lineage>
        <taxon>unclassified sequences</taxon>
        <taxon>metagenomes</taxon>
        <taxon>ecological metagenomes</taxon>
    </lineage>
</organism>
<dbReference type="EMBL" id="LAZR01014248">
    <property type="protein sequence ID" value="KKM18312.1"/>
    <property type="molecule type" value="Genomic_DNA"/>
</dbReference>
<feature type="transmembrane region" description="Helical" evidence="1">
    <location>
        <begin position="31"/>
        <end position="54"/>
    </location>
</feature>
<feature type="transmembrane region" description="Helical" evidence="1">
    <location>
        <begin position="7"/>
        <end position="25"/>
    </location>
</feature>
<keyword evidence="1" id="KW-1133">Transmembrane helix</keyword>
<reference evidence="2" key="1">
    <citation type="journal article" date="2015" name="Nature">
        <title>Complex archaea that bridge the gap between prokaryotes and eukaryotes.</title>
        <authorList>
            <person name="Spang A."/>
            <person name="Saw J.H."/>
            <person name="Jorgensen S.L."/>
            <person name="Zaremba-Niedzwiedzka K."/>
            <person name="Martijn J."/>
            <person name="Lind A.E."/>
            <person name="van Eijk R."/>
            <person name="Schleper C."/>
            <person name="Guy L."/>
            <person name="Ettema T.J."/>
        </authorList>
    </citation>
    <scope>NUCLEOTIDE SEQUENCE</scope>
</reference>
<keyword evidence="1" id="KW-0812">Transmembrane</keyword>
<evidence type="ECO:0000256" key="1">
    <source>
        <dbReference type="SAM" id="Phobius"/>
    </source>
</evidence>